<gene>
    <name evidence="2" type="ORF">POF43_032965</name>
</gene>
<sequence length="285" mass="30878">MRLGRYGIWNSELGGGDASTPGERVEAAQELESLGFRALWLGGSRDVSDAAPLIEATSSLVVATGILSIWQHDAAGVAARHTALSAAHPGRFILGIGASHALLASDYHRPYSSMVDYLDALDAAPTPVPATERVLAALGPKMLRLARDRSAGAHPYLVNPEHTRQARAILGPDALLAPEMKVVLETTADRARPLARAYLSRYLEMPNYTNNFVRLGFSEDDFRDGGSDRLIDTVFAWGDDDTIRRRVEEFHDAGADHVALQVVPGPDSAGLPRADWRRLAELLPQ</sequence>
<dbReference type="Proteomes" id="UP001156398">
    <property type="component" value="Unassembled WGS sequence"/>
</dbReference>
<dbReference type="InterPro" id="IPR019922">
    <property type="entry name" value="Lucif-like_OxRdatse_MSMEG_4141"/>
</dbReference>
<dbReference type="InterPro" id="IPR050766">
    <property type="entry name" value="Bact_Lucif_Oxidored"/>
</dbReference>
<dbReference type="EC" id="1.-.-.-" evidence="2"/>
<evidence type="ECO:0000313" key="3">
    <source>
        <dbReference type="Proteomes" id="UP001156398"/>
    </source>
</evidence>
<dbReference type="Gene3D" id="3.20.20.30">
    <property type="entry name" value="Luciferase-like domain"/>
    <property type="match status" value="1"/>
</dbReference>
<organism evidence="2 3">
    <name type="scientific">Streptantibioticus silvisoli</name>
    <dbReference type="NCBI Taxonomy" id="2705255"/>
    <lineage>
        <taxon>Bacteria</taxon>
        <taxon>Bacillati</taxon>
        <taxon>Actinomycetota</taxon>
        <taxon>Actinomycetes</taxon>
        <taxon>Kitasatosporales</taxon>
        <taxon>Streptomycetaceae</taxon>
        <taxon>Streptantibioticus</taxon>
    </lineage>
</organism>
<dbReference type="PANTHER" id="PTHR30137">
    <property type="entry name" value="LUCIFERASE-LIKE MONOOXYGENASE"/>
    <property type="match status" value="1"/>
</dbReference>
<feature type="domain" description="Luciferase-like" evidence="1">
    <location>
        <begin position="16"/>
        <end position="257"/>
    </location>
</feature>
<dbReference type="Pfam" id="PF00296">
    <property type="entry name" value="Bac_luciferase"/>
    <property type="match status" value="1"/>
</dbReference>
<proteinExistence type="predicted"/>
<dbReference type="InterPro" id="IPR036661">
    <property type="entry name" value="Luciferase-like_sf"/>
</dbReference>
<reference evidence="2 3" key="1">
    <citation type="submission" date="2023-05" db="EMBL/GenBank/DDBJ databases">
        <title>Streptantibioticus silvisoli sp. nov., acidotolerant actinomycetes 1 from pine litter.</title>
        <authorList>
            <person name="Swiecimska M."/>
            <person name="Golinska P."/>
            <person name="Sangal V."/>
            <person name="Wachnowicz B."/>
            <person name="Goodfellow M."/>
        </authorList>
    </citation>
    <scope>NUCLEOTIDE SEQUENCE [LARGE SCALE GENOMIC DNA]</scope>
    <source>
        <strain evidence="2 3">SL54</strain>
    </source>
</reference>
<name>A0ABT6W9P0_9ACTN</name>
<dbReference type="GO" id="GO:0016491">
    <property type="term" value="F:oxidoreductase activity"/>
    <property type="evidence" value="ECO:0007669"/>
    <property type="project" value="UniProtKB-KW"/>
</dbReference>
<dbReference type="InterPro" id="IPR011251">
    <property type="entry name" value="Luciferase-like_dom"/>
</dbReference>
<evidence type="ECO:0000313" key="2">
    <source>
        <dbReference type="EMBL" id="MDI5967481.1"/>
    </source>
</evidence>
<dbReference type="PANTHER" id="PTHR30137:SF18">
    <property type="entry name" value="CONSERVED PROTEIN"/>
    <property type="match status" value="1"/>
</dbReference>
<accession>A0ABT6W9P0</accession>
<keyword evidence="3" id="KW-1185">Reference proteome</keyword>
<dbReference type="SUPFAM" id="SSF51679">
    <property type="entry name" value="Bacterial luciferase-like"/>
    <property type="match status" value="1"/>
</dbReference>
<dbReference type="EMBL" id="JAAGKO020000093">
    <property type="protein sequence ID" value="MDI5967481.1"/>
    <property type="molecule type" value="Genomic_DNA"/>
</dbReference>
<keyword evidence="2" id="KW-0560">Oxidoreductase</keyword>
<dbReference type="NCBIfam" id="TIGR03620">
    <property type="entry name" value="F420_MSMEG_4141"/>
    <property type="match status" value="1"/>
</dbReference>
<evidence type="ECO:0000259" key="1">
    <source>
        <dbReference type="Pfam" id="PF00296"/>
    </source>
</evidence>
<comment type="caution">
    <text evidence="2">The sequence shown here is derived from an EMBL/GenBank/DDBJ whole genome shotgun (WGS) entry which is preliminary data.</text>
</comment>
<protein>
    <submittedName>
        <fullName evidence="2">LLM class F420-dependent oxidoreductase</fullName>
        <ecNumber evidence="2">1.-.-.-</ecNumber>
    </submittedName>
</protein>
<dbReference type="RefSeq" id="WP_271325641.1">
    <property type="nucleotide sequence ID" value="NZ_JAAGKO020000093.1"/>
</dbReference>